<gene>
    <name evidence="3" type="ORF">ACFQ4L_01385</name>
</gene>
<dbReference type="EMBL" id="JBHTOF010000018">
    <property type="protein sequence ID" value="MFD1464745.1"/>
    <property type="molecule type" value="Genomic_DNA"/>
</dbReference>
<dbReference type="PANTHER" id="PTHR30543">
    <property type="entry name" value="CHROMATE REDUCTASE"/>
    <property type="match status" value="1"/>
</dbReference>
<dbReference type="InterPro" id="IPR000014">
    <property type="entry name" value="PAS"/>
</dbReference>
<evidence type="ECO:0000313" key="3">
    <source>
        <dbReference type="EMBL" id="MFD1464745.1"/>
    </source>
</evidence>
<feature type="domain" description="NADPH-dependent FMN reductase-like" evidence="2">
    <location>
        <begin position="1"/>
        <end position="146"/>
    </location>
</feature>
<evidence type="ECO:0000256" key="1">
    <source>
        <dbReference type="SAM" id="MobiDB-lite"/>
    </source>
</evidence>
<dbReference type="RefSeq" id="WP_125577337.1">
    <property type="nucleotide sequence ID" value="NZ_JBHTOF010000018.1"/>
</dbReference>
<dbReference type="Pfam" id="PF03358">
    <property type="entry name" value="FMN_red"/>
    <property type="match status" value="1"/>
</dbReference>
<dbReference type="InterPro" id="IPR050712">
    <property type="entry name" value="NAD(P)H-dep_reductase"/>
</dbReference>
<feature type="region of interest" description="Disordered" evidence="1">
    <location>
        <begin position="377"/>
        <end position="419"/>
    </location>
</feature>
<name>A0ABW4DNB9_9LACO</name>
<sequence>MKLLGIVGSNADVSYNRFLLQYIQKEYASLFDLEIIEIKDIPMFNQSDDLTDSVMIQNLNRKILQADGVIIATPEHNHTVPAGLKSVLEWLSFKIHPLQDKPVMIVGCSFYDQGTSRAQLHLRQILDAPGVGAITMPGNEFLLGKVKEAFDDLGNLKDEKTRAFLSETLQKFVRFIGVASQLKVPEKLPEEDLHATGKIATTIADVDMHADDWVEQASAKVTPVKGDTYVELDRGILTVDQINGLLKSIPLEITFVDSNNQFLYYNHTADSEKMFAHRKPGQVGNPIGDCHPARAYAHVQAVIAALRSGQTDRVQMPVPTHGPDKYVVHNYAAMHDEDGHYAGVNEYILDIKPIVDFYLKKTGQQLTGGKVDAVSGASQKAAAPQVDAVSGASKKEAAPAPVAPAMPKVDGVSGASKKD</sequence>
<reference evidence="4" key="1">
    <citation type="journal article" date="2019" name="Int. J. Syst. Evol. Microbiol.">
        <title>The Global Catalogue of Microorganisms (GCM) 10K type strain sequencing project: providing services to taxonomists for standard genome sequencing and annotation.</title>
        <authorList>
            <consortium name="The Broad Institute Genomics Platform"/>
            <consortium name="The Broad Institute Genome Sequencing Center for Infectious Disease"/>
            <person name="Wu L."/>
            <person name="Ma J."/>
        </authorList>
    </citation>
    <scope>NUCLEOTIDE SEQUENCE [LARGE SCALE GENOMIC DNA]</scope>
    <source>
        <strain evidence="4">CCM 8951</strain>
    </source>
</reference>
<dbReference type="InterPro" id="IPR029039">
    <property type="entry name" value="Flavoprotein-like_sf"/>
</dbReference>
<dbReference type="InterPro" id="IPR005025">
    <property type="entry name" value="FMN_Rdtase-like_dom"/>
</dbReference>
<dbReference type="PANTHER" id="PTHR30543:SF21">
    <property type="entry name" value="NAD(P)H-DEPENDENT FMN REDUCTASE LOT6"/>
    <property type="match status" value="1"/>
</dbReference>
<dbReference type="Gene3D" id="3.40.50.360">
    <property type="match status" value="1"/>
</dbReference>
<keyword evidence="4" id="KW-1185">Reference proteome</keyword>
<accession>A0ABW4DNB9</accession>
<evidence type="ECO:0000259" key="2">
    <source>
        <dbReference type="Pfam" id="PF03358"/>
    </source>
</evidence>
<evidence type="ECO:0000313" key="4">
    <source>
        <dbReference type="Proteomes" id="UP001597244"/>
    </source>
</evidence>
<feature type="compositionally biased region" description="Low complexity" evidence="1">
    <location>
        <begin position="398"/>
        <end position="407"/>
    </location>
</feature>
<comment type="caution">
    <text evidence="3">The sequence shown here is derived from an EMBL/GenBank/DDBJ whole genome shotgun (WGS) entry which is preliminary data.</text>
</comment>
<dbReference type="SUPFAM" id="SSF55785">
    <property type="entry name" value="PYP-like sensor domain (PAS domain)"/>
    <property type="match status" value="1"/>
</dbReference>
<protein>
    <submittedName>
        <fullName evidence="3">NAD(P)H-dependent oxidoreductase</fullName>
    </submittedName>
</protein>
<dbReference type="Gene3D" id="3.30.450.20">
    <property type="entry name" value="PAS domain"/>
    <property type="match status" value="1"/>
</dbReference>
<organism evidence="3 4">
    <name type="scientific">Lapidilactobacillus mulanensis</name>
    <dbReference type="NCBI Taxonomy" id="2485999"/>
    <lineage>
        <taxon>Bacteria</taxon>
        <taxon>Bacillati</taxon>
        <taxon>Bacillota</taxon>
        <taxon>Bacilli</taxon>
        <taxon>Lactobacillales</taxon>
        <taxon>Lactobacillaceae</taxon>
        <taxon>Lapidilactobacillus</taxon>
    </lineage>
</organism>
<dbReference type="Proteomes" id="UP001597244">
    <property type="component" value="Unassembled WGS sequence"/>
</dbReference>
<dbReference type="SUPFAM" id="SSF52218">
    <property type="entry name" value="Flavoproteins"/>
    <property type="match status" value="1"/>
</dbReference>
<dbReference type="CDD" id="cd00130">
    <property type="entry name" value="PAS"/>
    <property type="match status" value="1"/>
</dbReference>
<dbReference type="Pfam" id="PF13596">
    <property type="entry name" value="PAS_10"/>
    <property type="match status" value="1"/>
</dbReference>
<proteinExistence type="predicted"/>
<dbReference type="InterPro" id="IPR035965">
    <property type="entry name" value="PAS-like_dom_sf"/>
</dbReference>